<keyword evidence="1" id="KW-0812">Transmembrane</keyword>
<keyword evidence="1" id="KW-1133">Transmembrane helix</keyword>
<sequence>MYVHDPMETVQACSASQNIYEEAIRAESTYQTLHFKNPVESKQRTAGRFSLPRSKAIIICLLTFISVLLVIILVIVAVHYSHSTSSGKLSSKTGFSVAGEVWHLHDNVFYLLWHGQGTCQNAIEFCSRQNATLATLHEQNWDWMESLLGEEHLWVKANPNNVDGSGLDVLLFPKDEEDCSCELFSKDITSSAAAIDCEHTHGWVCERKMSQCPIPDVSMWPFDQV</sequence>
<evidence type="ECO:0000313" key="3">
    <source>
        <dbReference type="Proteomes" id="UP001046870"/>
    </source>
</evidence>
<dbReference type="Gene3D" id="3.10.100.10">
    <property type="entry name" value="Mannose-Binding Protein A, subunit A"/>
    <property type="match status" value="1"/>
</dbReference>
<organism evidence="2 3">
    <name type="scientific">Megalops atlanticus</name>
    <name type="common">Tarpon</name>
    <name type="synonym">Clupea gigantea</name>
    <dbReference type="NCBI Taxonomy" id="7932"/>
    <lineage>
        <taxon>Eukaryota</taxon>
        <taxon>Metazoa</taxon>
        <taxon>Chordata</taxon>
        <taxon>Craniata</taxon>
        <taxon>Vertebrata</taxon>
        <taxon>Euteleostomi</taxon>
        <taxon>Actinopterygii</taxon>
        <taxon>Neopterygii</taxon>
        <taxon>Teleostei</taxon>
        <taxon>Elopiformes</taxon>
        <taxon>Megalopidae</taxon>
        <taxon>Megalops</taxon>
    </lineage>
</organism>
<name>A0A9D3QB22_MEGAT</name>
<feature type="transmembrane region" description="Helical" evidence="1">
    <location>
        <begin position="56"/>
        <end position="80"/>
    </location>
</feature>
<dbReference type="SUPFAM" id="SSF56436">
    <property type="entry name" value="C-type lectin-like"/>
    <property type="match status" value="1"/>
</dbReference>
<keyword evidence="3" id="KW-1185">Reference proteome</keyword>
<proteinExistence type="predicted"/>
<dbReference type="InterPro" id="IPR016186">
    <property type="entry name" value="C-type_lectin-like/link_sf"/>
</dbReference>
<dbReference type="Proteomes" id="UP001046870">
    <property type="component" value="Chromosome 3"/>
</dbReference>
<keyword evidence="1" id="KW-0472">Membrane</keyword>
<protein>
    <recommendedName>
        <fullName evidence="4">C-type lectin domain-containing protein</fullName>
    </recommendedName>
</protein>
<dbReference type="EMBL" id="JAFDVH010000003">
    <property type="protein sequence ID" value="KAG7484918.1"/>
    <property type="molecule type" value="Genomic_DNA"/>
</dbReference>
<accession>A0A9D3QB22</accession>
<comment type="caution">
    <text evidence="2">The sequence shown here is derived from an EMBL/GenBank/DDBJ whole genome shotgun (WGS) entry which is preliminary data.</text>
</comment>
<dbReference type="AlphaFoldDB" id="A0A9D3QB22"/>
<reference evidence="2" key="1">
    <citation type="submission" date="2021-01" db="EMBL/GenBank/DDBJ databases">
        <authorList>
            <person name="Zahm M."/>
            <person name="Roques C."/>
            <person name="Cabau C."/>
            <person name="Klopp C."/>
            <person name="Donnadieu C."/>
            <person name="Jouanno E."/>
            <person name="Lampietro C."/>
            <person name="Louis A."/>
            <person name="Herpin A."/>
            <person name="Echchiki A."/>
            <person name="Berthelot C."/>
            <person name="Parey E."/>
            <person name="Roest-Crollius H."/>
            <person name="Braasch I."/>
            <person name="Postlethwait J."/>
            <person name="Bobe J."/>
            <person name="Montfort J."/>
            <person name="Bouchez O."/>
            <person name="Begum T."/>
            <person name="Mejri S."/>
            <person name="Adams A."/>
            <person name="Chen W.-J."/>
            <person name="Guiguen Y."/>
        </authorList>
    </citation>
    <scope>NUCLEOTIDE SEQUENCE</scope>
    <source>
        <strain evidence="2">YG-15Mar2019-1</strain>
        <tissue evidence="2">Brain</tissue>
    </source>
</reference>
<evidence type="ECO:0008006" key="4">
    <source>
        <dbReference type="Google" id="ProtNLM"/>
    </source>
</evidence>
<dbReference type="OrthoDB" id="8958581at2759"/>
<dbReference type="InterPro" id="IPR016187">
    <property type="entry name" value="CTDL_fold"/>
</dbReference>
<evidence type="ECO:0000313" key="2">
    <source>
        <dbReference type="EMBL" id="KAG7484918.1"/>
    </source>
</evidence>
<evidence type="ECO:0000256" key="1">
    <source>
        <dbReference type="SAM" id="Phobius"/>
    </source>
</evidence>
<gene>
    <name evidence="2" type="ORF">MATL_G00054940</name>
</gene>